<name>A0A8T9CCS6_9HELO</name>
<evidence type="ECO:0000256" key="4">
    <source>
        <dbReference type="ARBA" id="ARBA00023015"/>
    </source>
</evidence>
<keyword evidence="10" id="KW-1185">Reference proteome</keyword>
<evidence type="ECO:0000313" key="9">
    <source>
        <dbReference type="EMBL" id="TVY82307.1"/>
    </source>
</evidence>
<evidence type="ECO:0000256" key="3">
    <source>
        <dbReference type="ARBA" id="ARBA00022980"/>
    </source>
</evidence>
<evidence type="ECO:0000256" key="5">
    <source>
        <dbReference type="ARBA" id="ARBA00023128"/>
    </source>
</evidence>
<reference evidence="9 10" key="1">
    <citation type="submission" date="2018-05" db="EMBL/GenBank/DDBJ databases">
        <title>Genome sequencing and assembly of the regulated plant pathogen Lachnellula willkommii and related sister species for the development of diagnostic species identification markers.</title>
        <authorList>
            <person name="Giroux E."/>
            <person name="Bilodeau G."/>
        </authorList>
    </citation>
    <scope>NUCLEOTIDE SEQUENCE [LARGE SCALE GENOMIC DNA]</scope>
    <source>
        <strain evidence="9 10">CBS 268.59</strain>
    </source>
</reference>
<keyword evidence="3" id="KW-0689">Ribosomal protein</keyword>
<dbReference type="GO" id="GO:0003735">
    <property type="term" value="F:structural constituent of ribosome"/>
    <property type="evidence" value="ECO:0007669"/>
    <property type="project" value="TreeGrafter"/>
</dbReference>
<protein>
    <recommendedName>
        <fullName evidence="8">Large ribosomal subunit protein mL67</fullName>
    </recommendedName>
</protein>
<dbReference type="OrthoDB" id="5333655at2759"/>
<evidence type="ECO:0000256" key="6">
    <source>
        <dbReference type="ARBA" id="ARBA00023163"/>
    </source>
</evidence>
<gene>
    <name evidence="9" type="ORF">LSUE1_G003179</name>
</gene>
<dbReference type="InterPro" id="IPR024629">
    <property type="entry name" value="Ribosomal_mL67"/>
</dbReference>
<comment type="similarity">
    <text evidence="2">Belongs to the mitochondrion-specific ribosomal protein mL67 family.</text>
</comment>
<feature type="non-terminal residue" evidence="9">
    <location>
        <position position="1"/>
    </location>
</feature>
<dbReference type="Proteomes" id="UP000469558">
    <property type="component" value="Unassembled WGS sequence"/>
</dbReference>
<evidence type="ECO:0000256" key="7">
    <source>
        <dbReference type="ARBA" id="ARBA00023274"/>
    </source>
</evidence>
<dbReference type="PANTHER" id="PTHR28184">
    <property type="entry name" value="MITOCHONDRIAL HOMOLOGOUS RECOMBINATION PROTEIN 1"/>
    <property type="match status" value="1"/>
</dbReference>
<dbReference type="GO" id="GO:1990904">
    <property type="term" value="C:ribonucleoprotein complex"/>
    <property type="evidence" value="ECO:0007669"/>
    <property type="project" value="UniProtKB-KW"/>
</dbReference>
<keyword evidence="7" id="KW-0687">Ribonucleoprotein</keyword>
<evidence type="ECO:0000256" key="8">
    <source>
        <dbReference type="ARBA" id="ARBA00035185"/>
    </source>
</evidence>
<keyword evidence="4" id="KW-0805">Transcription regulation</keyword>
<comment type="subcellular location">
    <subcellularLocation>
        <location evidence="1">Mitochondrion</location>
    </subcellularLocation>
</comment>
<keyword evidence="5" id="KW-0496">Mitochondrion</keyword>
<sequence length="189" mass="21734">MPAHPTPSLARHGMLSIRGARHASSAPLPQDPPTIELGRQIFVYNHLQRNHVVYSLTKALKNNKALRQIPYNGKKTVPRALRKDLWAPLATLTFPSAPIGLSTLQKLREFRRRHELEKAKWQEGDSHARRRNLKVYNRDEEEEERKKKIKERLEVLVDQKANSVADIAYVLGKLDFVGVKREELVPAKE</sequence>
<dbReference type="Pfam" id="PF12829">
    <property type="entry name" value="Mhr1"/>
    <property type="match status" value="1"/>
</dbReference>
<dbReference type="PANTHER" id="PTHR28184:SF1">
    <property type="entry name" value="LARGE RIBOSOMAL SUBUNIT PROTEIN ML67"/>
    <property type="match status" value="1"/>
</dbReference>
<evidence type="ECO:0000256" key="1">
    <source>
        <dbReference type="ARBA" id="ARBA00004173"/>
    </source>
</evidence>
<dbReference type="GO" id="GO:0005739">
    <property type="term" value="C:mitochondrion"/>
    <property type="evidence" value="ECO:0007669"/>
    <property type="project" value="UniProtKB-SubCell"/>
</dbReference>
<dbReference type="EMBL" id="QGMK01000338">
    <property type="protein sequence ID" value="TVY82307.1"/>
    <property type="molecule type" value="Genomic_DNA"/>
</dbReference>
<keyword evidence="6" id="KW-0804">Transcription</keyword>
<accession>A0A8T9CCS6</accession>
<evidence type="ECO:0000313" key="10">
    <source>
        <dbReference type="Proteomes" id="UP000469558"/>
    </source>
</evidence>
<organism evidence="9 10">
    <name type="scientific">Lachnellula suecica</name>
    <dbReference type="NCBI Taxonomy" id="602035"/>
    <lineage>
        <taxon>Eukaryota</taxon>
        <taxon>Fungi</taxon>
        <taxon>Dikarya</taxon>
        <taxon>Ascomycota</taxon>
        <taxon>Pezizomycotina</taxon>
        <taxon>Leotiomycetes</taxon>
        <taxon>Helotiales</taxon>
        <taxon>Lachnaceae</taxon>
        <taxon>Lachnellula</taxon>
    </lineage>
</organism>
<comment type="caution">
    <text evidence="9">The sequence shown here is derived from an EMBL/GenBank/DDBJ whole genome shotgun (WGS) entry which is preliminary data.</text>
</comment>
<dbReference type="GO" id="GO:0005840">
    <property type="term" value="C:ribosome"/>
    <property type="evidence" value="ECO:0007669"/>
    <property type="project" value="UniProtKB-KW"/>
</dbReference>
<dbReference type="GO" id="GO:0000150">
    <property type="term" value="F:DNA strand exchange activity"/>
    <property type="evidence" value="ECO:0007669"/>
    <property type="project" value="InterPro"/>
</dbReference>
<dbReference type="GO" id="GO:0003697">
    <property type="term" value="F:single-stranded DNA binding"/>
    <property type="evidence" value="ECO:0007669"/>
    <property type="project" value="InterPro"/>
</dbReference>
<dbReference type="AlphaFoldDB" id="A0A8T9CCS6"/>
<evidence type="ECO:0000256" key="2">
    <source>
        <dbReference type="ARBA" id="ARBA00010741"/>
    </source>
</evidence>
<proteinExistence type="inferred from homology"/>